<accession>A0A6J7X804</accession>
<evidence type="ECO:0000313" key="1">
    <source>
        <dbReference type="EMBL" id="CAB4168912.1"/>
    </source>
</evidence>
<proteinExistence type="predicted"/>
<sequence length="86" mass="9671">MPQIEVVVAGVDMLVEFDYSPFVAGKYSGPWDGSYPDEPEEIDIIALFHGKDEQGEPVDILDIINDKTIEDIERQISDSYNCGLDY</sequence>
<name>A0A6J7X804_9CAUD</name>
<gene>
    <name evidence="2" type="ORF">UFOVP1516_31</name>
    <name evidence="1" type="ORF">UFOVP887_13</name>
</gene>
<organism evidence="2">
    <name type="scientific">uncultured Caudovirales phage</name>
    <dbReference type="NCBI Taxonomy" id="2100421"/>
    <lineage>
        <taxon>Viruses</taxon>
        <taxon>Duplodnaviria</taxon>
        <taxon>Heunggongvirae</taxon>
        <taxon>Uroviricota</taxon>
        <taxon>Caudoviricetes</taxon>
        <taxon>Peduoviridae</taxon>
        <taxon>Maltschvirus</taxon>
        <taxon>Maltschvirus maltsch</taxon>
    </lineage>
</organism>
<dbReference type="EMBL" id="LR798364">
    <property type="protein sequence ID" value="CAB5226808.1"/>
    <property type="molecule type" value="Genomic_DNA"/>
</dbReference>
<evidence type="ECO:0000313" key="2">
    <source>
        <dbReference type="EMBL" id="CAB5226808.1"/>
    </source>
</evidence>
<reference evidence="2" key="1">
    <citation type="submission" date="2020-05" db="EMBL/GenBank/DDBJ databases">
        <authorList>
            <person name="Chiriac C."/>
            <person name="Salcher M."/>
            <person name="Ghai R."/>
            <person name="Kavagutti S V."/>
        </authorList>
    </citation>
    <scope>NUCLEOTIDE SEQUENCE</scope>
</reference>
<dbReference type="EMBL" id="LR796837">
    <property type="protein sequence ID" value="CAB4168912.1"/>
    <property type="molecule type" value="Genomic_DNA"/>
</dbReference>
<protein>
    <submittedName>
        <fullName evidence="2">Uncharacterized protein</fullName>
    </submittedName>
</protein>